<dbReference type="EMBL" id="JAELUQ010000011">
    <property type="protein sequence ID" value="KAG7406525.1"/>
    <property type="molecule type" value="Genomic_DNA"/>
</dbReference>
<reference evidence="1" key="1">
    <citation type="submission" date="2021-04" db="EMBL/GenBank/DDBJ databases">
        <title>First draft genome resource for Brassicaceae pathogens Fusarium oxysporum f. sp. raphani and Fusarium oxysporum f. sp. rapae.</title>
        <authorList>
            <person name="Asai S."/>
        </authorList>
    </citation>
    <scope>NUCLEOTIDE SEQUENCE</scope>
    <source>
        <strain evidence="1">Tf1208</strain>
    </source>
</reference>
<comment type="caution">
    <text evidence="1">The sequence shown here is derived from an EMBL/GenBank/DDBJ whole genome shotgun (WGS) entry which is preliminary data.</text>
</comment>
<gene>
    <name evidence="1" type="ORF">Forpe1208_v014336</name>
</gene>
<sequence length="225" mass="26046">MVRPKSSANKQYVVNFTDHTGQLAKMTWSNPPRNILIPLASICLYFVHPALSLDDLNMSYADHAQHYRDELKARGDAFEQVQEAEKAYENWEDKETDVQYAAEQEPHGKLPGLTSSQKGACIGFHSVLYVYKDPAWNHEDEEQSVDVVEFDPALAPDDYEPGEPEMRGPQPPFKITRISAKRKPKVLRYDDQGVWLWFFDHRSWDWWDLTTTATSQAQHMGWTSW</sequence>
<accession>A0A8J5NL18</accession>
<evidence type="ECO:0000313" key="1">
    <source>
        <dbReference type="EMBL" id="KAG7406525.1"/>
    </source>
</evidence>
<evidence type="ECO:0000313" key="2">
    <source>
        <dbReference type="Proteomes" id="UP000694050"/>
    </source>
</evidence>
<name>A0A8J5NL18_FUSOX</name>
<protein>
    <submittedName>
        <fullName evidence="1">Uncharacterized protein</fullName>
    </submittedName>
</protein>
<dbReference type="AlphaFoldDB" id="A0A8J5NL18"/>
<proteinExistence type="predicted"/>
<dbReference type="Proteomes" id="UP000694050">
    <property type="component" value="Unassembled WGS sequence"/>
</dbReference>
<organism evidence="1 2">
    <name type="scientific">Fusarium oxysporum f. sp. rapae</name>
    <dbReference type="NCBI Taxonomy" id="485398"/>
    <lineage>
        <taxon>Eukaryota</taxon>
        <taxon>Fungi</taxon>
        <taxon>Dikarya</taxon>
        <taxon>Ascomycota</taxon>
        <taxon>Pezizomycotina</taxon>
        <taxon>Sordariomycetes</taxon>
        <taxon>Hypocreomycetidae</taxon>
        <taxon>Hypocreales</taxon>
        <taxon>Nectriaceae</taxon>
        <taxon>Fusarium</taxon>
        <taxon>Fusarium oxysporum species complex</taxon>
    </lineage>
</organism>